<reference evidence="2" key="1">
    <citation type="submission" date="2013-02" db="EMBL/GenBank/DDBJ databases">
        <authorList>
            <person name="Hughes D."/>
        </authorList>
    </citation>
    <scope>NUCLEOTIDE SEQUENCE</scope>
    <source>
        <strain>Durham</strain>
        <strain evidence="2">NC isolate 2 -- Noor lab</strain>
    </source>
</reference>
<dbReference type="EnsemblMetazoa" id="MESCA008157-RA">
    <property type="protein sequence ID" value="MESCA008157-PA"/>
    <property type="gene ID" value="MESCA008157"/>
</dbReference>
<evidence type="ECO:0000313" key="1">
    <source>
        <dbReference type="EnsemblMetazoa" id="MESCA008157-PA"/>
    </source>
</evidence>
<sequence length="205" mass="23564">MSPKFDTSFFTEFEMNTISYSLVILGAFVLNGVVSDPLPNNLYYIVNRTITQNNNRIRFYEIQVNLTQNRFNHYVETARHNNKMVESKISEFTSDLTLFGFLNETNQNCVVKLGQIPDVTNYKNRINSCANTADVAFKTLLKVSATNFANAKQYNNYIRTETQKCYTDNAQNNNVEKMTECINNVIVVRNGHIETALLNVDRDLQ</sequence>
<evidence type="ECO:0000313" key="2">
    <source>
        <dbReference type="Proteomes" id="UP000015102"/>
    </source>
</evidence>
<dbReference type="AlphaFoldDB" id="T1GWI0"/>
<dbReference type="Proteomes" id="UP000015102">
    <property type="component" value="Unassembled WGS sequence"/>
</dbReference>
<reference evidence="1" key="2">
    <citation type="submission" date="2015-06" db="UniProtKB">
        <authorList>
            <consortium name="EnsemblMetazoa"/>
        </authorList>
    </citation>
    <scope>IDENTIFICATION</scope>
</reference>
<evidence type="ECO:0008006" key="3">
    <source>
        <dbReference type="Google" id="ProtNLM"/>
    </source>
</evidence>
<organism evidence="1 2">
    <name type="scientific">Megaselia scalaris</name>
    <name type="common">Humpbacked fly</name>
    <name type="synonym">Phora scalaris</name>
    <dbReference type="NCBI Taxonomy" id="36166"/>
    <lineage>
        <taxon>Eukaryota</taxon>
        <taxon>Metazoa</taxon>
        <taxon>Ecdysozoa</taxon>
        <taxon>Arthropoda</taxon>
        <taxon>Hexapoda</taxon>
        <taxon>Insecta</taxon>
        <taxon>Pterygota</taxon>
        <taxon>Neoptera</taxon>
        <taxon>Endopterygota</taxon>
        <taxon>Diptera</taxon>
        <taxon>Brachycera</taxon>
        <taxon>Muscomorpha</taxon>
        <taxon>Platypezoidea</taxon>
        <taxon>Phoridae</taxon>
        <taxon>Megaseliini</taxon>
        <taxon>Megaselia</taxon>
    </lineage>
</organism>
<proteinExistence type="predicted"/>
<protein>
    <recommendedName>
        <fullName evidence="3">Protein TsetseEP domain-containing protein</fullName>
    </recommendedName>
</protein>
<dbReference type="EMBL" id="CAQQ02118282">
    <property type="status" value="NOT_ANNOTATED_CDS"/>
    <property type="molecule type" value="Genomic_DNA"/>
</dbReference>
<dbReference type="HOGENOM" id="CLU_103919_0_0_1"/>
<keyword evidence="2" id="KW-1185">Reference proteome</keyword>
<name>T1GWI0_MEGSC</name>
<accession>T1GWI0</accession>